<protein>
    <submittedName>
        <fullName evidence="1">Uncharacterized protein</fullName>
    </submittedName>
</protein>
<dbReference type="Proteomes" id="UP001140094">
    <property type="component" value="Unassembled WGS sequence"/>
</dbReference>
<keyword evidence="2" id="KW-1185">Reference proteome</keyword>
<organism evidence="1 2">
    <name type="scientific">Coemansia guatemalensis</name>
    <dbReference type="NCBI Taxonomy" id="2761395"/>
    <lineage>
        <taxon>Eukaryota</taxon>
        <taxon>Fungi</taxon>
        <taxon>Fungi incertae sedis</taxon>
        <taxon>Zoopagomycota</taxon>
        <taxon>Kickxellomycotina</taxon>
        <taxon>Kickxellomycetes</taxon>
        <taxon>Kickxellales</taxon>
        <taxon>Kickxellaceae</taxon>
        <taxon>Coemansia</taxon>
    </lineage>
</organism>
<reference evidence="1" key="1">
    <citation type="submission" date="2022-07" db="EMBL/GenBank/DDBJ databases">
        <title>Phylogenomic reconstructions and comparative analyses of Kickxellomycotina fungi.</title>
        <authorList>
            <person name="Reynolds N.K."/>
            <person name="Stajich J.E."/>
            <person name="Barry K."/>
            <person name="Grigoriev I.V."/>
            <person name="Crous P."/>
            <person name="Smith M.E."/>
        </authorList>
    </citation>
    <scope>NUCLEOTIDE SEQUENCE</scope>
    <source>
        <strain evidence="1">NRRL 1565</strain>
    </source>
</reference>
<accession>A0A9W8LQC4</accession>
<feature type="non-terminal residue" evidence="1">
    <location>
        <position position="148"/>
    </location>
</feature>
<gene>
    <name evidence="1" type="ORF">H4R20_007274</name>
</gene>
<name>A0A9W8LQC4_9FUNG</name>
<evidence type="ECO:0000313" key="1">
    <source>
        <dbReference type="EMBL" id="KAJ2788936.1"/>
    </source>
</evidence>
<comment type="caution">
    <text evidence="1">The sequence shown here is derived from an EMBL/GenBank/DDBJ whole genome shotgun (WGS) entry which is preliminary data.</text>
</comment>
<evidence type="ECO:0000313" key="2">
    <source>
        <dbReference type="Proteomes" id="UP001140094"/>
    </source>
</evidence>
<feature type="non-terminal residue" evidence="1">
    <location>
        <position position="1"/>
    </location>
</feature>
<dbReference type="AlphaFoldDB" id="A0A9W8LQC4"/>
<sequence>SNSNSNRSRAHSQHGRWLTHHRLCRQRHRRQCLQIVCLRMGWLRPLLCTQVGSGPPRPHPHGRQAVCVPVGRLRQALYPALCAQGALPHPLGRAPAHMRGLRPQLQRLFVAGPPPPHPHGCAAVRLRALRLLQALHSQNESAQAHADP</sequence>
<proteinExistence type="predicted"/>
<dbReference type="EMBL" id="JANBUO010003951">
    <property type="protein sequence ID" value="KAJ2788936.1"/>
    <property type="molecule type" value="Genomic_DNA"/>
</dbReference>